<dbReference type="InterPro" id="IPR005225">
    <property type="entry name" value="Small_GTP-bd"/>
</dbReference>
<reference evidence="4" key="1">
    <citation type="submission" date="2025-08" db="UniProtKB">
        <authorList>
            <consortium name="RefSeq"/>
        </authorList>
    </citation>
    <scope>IDENTIFICATION</scope>
    <source>
        <tissue evidence="4">Whole sample</tissue>
    </source>
</reference>
<keyword evidence="2" id="KW-0342">GTP-binding</keyword>
<dbReference type="PROSITE" id="PS51421">
    <property type="entry name" value="RAS"/>
    <property type="match status" value="1"/>
</dbReference>
<name>A0A8B8BZP3_CRAVI</name>
<dbReference type="FunFam" id="3.40.50.300:FF:001447">
    <property type="entry name" value="Ras-related protein Rab-1B"/>
    <property type="match status" value="1"/>
</dbReference>
<dbReference type="GO" id="GO:0003924">
    <property type="term" value="F:GTPase activity"/>
    <property type="evidence" value="ECO:0007669"/>
    <property type="project" value="InterPro"/>
</dbReference>
<dbReference type="CDD" id="cd00154">
    <property type="entry name" value="Rab"/>
    <property type="match status" value="1"/>
</dbReference>
<dbReference type="SMART" id="SM00173">
    <property type="entry name" value="RAS"/>
    <property type="match status" value="1"/>
</dbReference>
<dbReference type="Pfam" id="PF00071">
    <property type="entry name" value="Ras"/>
    <property type="match status" value="1"/>
</dbReference>
<dbReference type="InterPro" id="IPR001806">
    <property type="entry name" value="Small_GTPase"/>
</dbReference>
<dbReference type="SMART" id="SM00174">
    <property type="entry name" value="RHO"/>
    <property type="match status" value="1"/>
</dbReference>
<dbReference type="SUPFAM" id="SSF52540">
    <property type="entry name" value="P-loop containing nucleoside triphosphate hydrolases"/>
    <property type="match status" value="1"/>
</dbReference>
<organism evidence="3 4">
    <name type="scientific">Crassostrea virginica</name>
    <name type="common">Eastern oyster</name>
    <dbReference type="NCBI Taxonomy" id="6565"/>
    <lineage>
        <taxon>Eukaryota</taxon>
        <taxon>Metazoa</taxon>
        <taxon>Spiralia</taxon>
        <taxon>Lophotrochozoa</taxon>
        <taxon>Mollusca</taxon>
        <taxon>Bivalvia</taxon>
        <taxon>Autobranchia</taxon>
        <taxon>Pteriomorphia</taxon>
        <taxon>Ostreida</taxon>
        <taxon>Ostreoidea</taxon>
        <taxon>Ostreidae</taxon>
        <taxon>Crassostrea</taxon>
    </lineage>
</organism>
<keyword evidence="1" id="KW-0547">Nucleotide-binding</keyword>
<sequence>MGSSASKPDINDNKQLIRKIKIALMGTYGVGKTSIITRYIDKKFSPDYIYTRGGNIRKKSITIYGQQIQIELIDTGGQEYQKKLVLGFFTKAQVHGVVLVHDVSKPSSFADLENWLEDVKQHSLGDPVIMLIGNKNDLDPHAKFDDLPKNHENLTTGITRVPYEKCEQMVQGEGILPFYSEVSAKTGMNIESIIELLVKEILHQQHRLLGSIWEPDMEPEEHCERERAASINRSRCIIL</sequence>
<dbReference type="InterPro" id="IPR027417">
    <property type="entry name" value="P-loop_NTPase"/>
</dbReference>
<dbReference type="InterPro" id="IPR050227">
    <property type="entry name" value="Rab"/>
</dbReference>
<dbReference type="GO" id="GO:0005525">
    <property type="term" value="F:GTP binding"/>
    <property type="evidence" value="ECO:0007669"/>
    <property type="project" value="UniProtKB-KW"/>
</dbReference>
<dbReference type="PROSITE" id="PS51419">
    <property type="entry name" value="RAB"/>
    <property type="match status" value="1"/>
</dbReference>
<accession>A0A8B8BZP3</accession>
<dbReference type="RefSeq" id="XP_022308863.1">
    <property type="nucleotide sequence ID" value="XM_022453155.1"/>
</dbReference>
<dbReference type="OrthoDB" id="6114707at2759"/>
<keyword evidence="3" id="KW-1185">Reference proteome</keyword>
<dbReference type="SMART" id="SM00175">
    <property type="entry name" value="RAB"/>
    <property type="match status" value="1"/>
</dbReference>
<dbReference type="Proteomes" id="UP000694844">
    <property type="component" value="Chromosome 9"/>
</dbReference>
<dbReference type="PRINTS" id="PR00449">
    <property type="entry name" value="RASTRNSFRMNG"/>
</dbReference>
<evidence type="ECO:0000313" key="3">
    <source>
        <dbReference type="Proteomes" id="UP000694844"/>
    </source>
</evidence>
<dbReference type="NCBIfam" id="TIGR00231">
    <property type="entry name" value="small_GTP"/>
    <property type="match status" value="1"/>
</dbReference>
<proteinExistence type="predicted"/>
<evidence type="ECO:0000313" key="4">
    <source>
        <dbReference type="RefSeq" id="XP_022308863.1"/>
    </source>
</evidence>
<dbReference type="GeneID" id="111114719"/>
<dbReference type="Gene3D" id="3.40.50.300">
    <property type="entry name" value="P-loop containing nucleotide triphosphate hydrolases"/>
    <property type="match status" value="1"/>
</dbReference>
<dbReference type="KEGG" id="cvn:111114719"/>
<evidence type="ECO:0000256" key="1">
    <source>
        <dbReference type="ARBA" id="ARBA00022741"/>
    </source>
</evidence>
<gene>
    <name evidence="4" type="primary">LOC111114719</name>
</gene>
<dbReference type="AlphaFoldDB" id="A0A8B8BZP3"/>
<dbReference type="PANTHER" id="PTHR47977">
    <property type="entry name" value="RAS-RELATED PROTEIN RAB"/>
    <property type="match status" value="1"/>
</dbReference>
<protein>
    <submittedName>
        <fullName evidence="4">Ras-related protein RabC-like</fullName>
    </submittedName>
</protein>
<evidence type="ECO:0000256" key="2">
    <source>
        <dbReference type="ARBA" id="ARBA00023134"/>
    </source>
</evidence>